<proteinExistence type="predicted"/>
<name>A0A2G8RRB4_9APHY</name>
<dbReference type="STRING" id="1077348.A0A2G8RRB4"/>
<comment type="caution">
    <text evidence="2">The sequence shown here is derived from an EMBL/GenBank/DDBJ whole genome shotgun (WGS) entry which is preliminary data.</text>
</comment>
<reference evidence="2 3" key="1">
    <citation type="journal article" date="2015" name="Sci. Rep.">
        <title>Chromosome-level genome map provides insights into diverse defense mechanisms in the medicinal fungus Ganoderma sinense.</title>
        <authorList>
            <person name="Zhu Y."/>
            <person name="Xu J."/>
            <person name="Sun C."/>
            <person name="Zhou S."/>
            <person name="Xu H."/>
            <person name="Nelson D.R."/>
            <person name="Qian J."/>
            <person name="Song J."/>
            <person name="Luo H."/>
            <person name="Xiang L."/>
            <person name="Li Y."/>
            <person name="Xu Z."/>
            <person name="Ji A."/>
            <person name="Wang L."/>
            <person name="Lu S."/>
            <person name="Hayward A."/>
            <person name="Sun W."/>
            <person name="Li X."/>
            <person name="Schwartz D.C."/>
            <person name="Wang Y."/>
            <person name="Chen S."/>
        </authorList>
    </citation>
    <scope>NUCLEOTIDE SEQUENCE [LARGE SCALE GENOMIC DNA]</scope>
    <source>
        <strain evidence="2 3">ZZ0214-1</strain>
    </source>
</reference>
<dbReference type="OrthoDB" id="3254913at2759"/>
<evidence type="ECO:0000256" key="1">
    <source>
        <dbReference type="SAM" id="MobiDB-lite"/>
    </source>
</evidence>
<keyword evidence="3" id="KW-1185">Reference proteome</keyword>
<feature type="compositionally biased region" description="Basic and acidic residues" evidence="1">
    <location>
        <begin position="7"/>
        <end position="17"/>
    </location>
</feature>
<evidence type="ECO:0000313" key="3">
    <source>
        <dbReference type="Proteomes" id="UP000230002"/>
    </source>
</evidence>
<sequence>MSLPSRSDTEYFQHGKEASSGSLHNHNRVGTPSRNTQPAEEYYDDDDELFDELYSHERLPTEPQRLDLELPEANLDLTMTFNSILEAAKPSGEQEMDRVQKRASNVMKLTEQNEKLKEELRAMTERLEAAERKQKDLESRRSAEGAR</sequence>
<dbReference type="AlphaFoldDB" id="A0A2G8RRB4"/>
<organism evidence="2 3">
    <name type="scientific">Ganoderma sinense ZZ0214-1</name>
    <dbReference type="NCBI Taxonomy" id="1077348"/>
    <lineage>
        <taxon>Eukaryota</taxon>
        <taxon>Fungi</taxon>
        <taxon>Dikarya</taxon>
        <taxon>Basidiomycota</taxon>
        <taxon>Agaricomycotina</taxon>
        <taxon>Agaricomycetes</taxon>
        <taxon>Polyporales</taxon>
        <taxon>Polyporaceae</taxon>
        <taxon>Ganoderma</taxon>
    </lineage>
</organism>
<feature type="region of interest" description="Disordered" evidence="1">
    <location>
        <begin position="127"/>
        <end position="147"/>
    </location>
</feature>
<dbReference type="Proteomes" id="UP000230002">
    <property type="component" value="Unassembled WGS sequence"/>
</dbReference>
<feature type="compositionally biased region" description="Polar residues" evidence="1">
    <location>
        <begin position="19"/>
        <end position="38"/>
    </location>
</feature>
<dbReference type="EMBL" id="AYKW01000067">
    <property type="protein sequence ID" value="PIL24031.1"/>
    <property type="molecule type" value="Genomic_DNA"/>
</dbReference>
<evidence type="ECO:0000313" key="2">
    <source>
        <dbReference type="EMBL" id="PIL24031.1"/>
    </source>
</evidence>
<protein>
    <submittedName>
        <fullName evidence="2">Uncharacterized protein</fullName>
    </submittedName>
</protein>
<gene>
    <name evidence="2" type="ORF">GSI_13782</name>
</gene>
<accession>A0A2G8RRB4</accession>
<feature type="region of interest" description="Disordered" evidence="1">
    <location>
        <begin position="1"/>
        <end position="40"/>
    </location>
</feature>